<accession>A0ABU1X5B6</accession>
<organism evidence="5 6">
    <name type="scientific">Sphingobium xenophagum</name>
    <dbReference type="NCBI Taxonomy" id="121428"/>
    <lineage>
        <taxon>Bacteria</taxon>
        <taxon>Pseudomonadati</taxon>
        <taxon>Pseudomonadota</taxon>
        <taxon>Alphaproteobacteria</taxon>
        <taxon>Sphingomonadales</taxon>
        <taxon>Sphingomonadaceae</taxon>
        <taxon>Sphingobium</taxon>
    </lineage>
</organism>
<keyword evidence="1" id="KW-0805">Transcription regulation</keyword>
<dbReference type="EMBL" id="JAVDWV010000020">
    <property type="protein sequence ID" value="MDR7156769.1"/>
    <property type="molecule type" value="Genomic_DNA"/>
</dbReference>
<feature type="domain" description="Transcription factor LuxR-like autoinducer-binding" evidence="4">
    <location>
        <begin position="22"/>
        <end position="83"/>
    </location>
</feature>
<comment type="caution">
    <text evidence="5">The sequence shown here is derived from an EMBL/GenBank/DDBJ whole genome shotgun (WGS) entry which is preliminary data.</text>
</comment>
<reference evidence="5 6" key="1">
    <citation type="submission" date="2023-07" db="EMBL/GenBank/DDBJ databases">
        <title>Sorghum-associated microbial communities from plants grown in Nebraska, USA.</title>
        <authorList>
            <person name="Schachtman D."/>
        </authorList>
    </citation>
    <scope>NUCLEOTIDE SEQUENCE [LARGE SCALE GENOMIC DNA]</scope>
    <source>
        <strain evidence="5 6">4256</strain>
    </source>
</reference>
<evidence type="ECO:0000256" key="3">
    <source>
        <dbReference type="ARBA" id="ARBA00023163"/>
    </source>
</evidence>
<keyword evidence="3" id="KW-0804">Transcription</keyword>
<dbReference type="Pfam" id="PF03472">
    <property type="entry name" value="Autoind_bind"/>
    <property type="match status" value="1"/>
</dbReference>
<name>A0ABU1X5B6_SPHXE</name>
<sequence>MMHSQEFQSIIQAFYGAKDDQGIYEVFDHITYFLGFRYFAIGHHIDVLNPPIVSFGIENYSPNWLRDLFHDRYFMDDPIYFLCNGRHAGLYVC</sequence>
<dbReference type="Proteomes" id="UP001267638">
    <property type="component" value="Unassembled WGS sequence"/>
</dbReference>
<keyword evidence="2" id="KW-0238">DNA-binding</keyword>
<protein>
    <recommendedName>
        <fullName evidence="4">Transcription factor LuxR-like autoinducer-binding domain-containing protein</fullName>
    </recommendedName>
</protein>
<evidence type="ECO:0000256" key="2">
    <source>
        <dbReference type="ARBA" id="ARBA00023125"/>
    </source>
</evidence>
<evidence type="ECO:0000313" key="5">
    <source>
        <dbReference type="EMBL" id="MDR7156769.1"/>
    </source>
</evidence>
<evidence type="ECO:0000259" key="4">
    <source>
        <dbReference type="Pfam" id="PF03472"/>
    </source>
</evidence>
<dbReference type="InterPro" id="IPR036693">
    <property type="entry name" value="TF_LuxR_autoind-bd_dom_sf"/>
</dbReference>
<dbReference type="Gene3D" id="3.30.450.80">
    <property type="entry name" value="Transcription factor LuxR-like, autoinducer-binding domain"/>
    <property type="match status" value="1"/>
</dbReference>
<evidence type="ECO:0000256" key="1">
    <source>
        <dbReference type="ARBA" id="ARBA00023015"/>
    </source>
</evidence>
<proteinExistence type="predicted"/>
<evidence type="ECO:0000313" key="6">
    <source>
        <dbReference type="Proteomes" id="UP001267638"/>
    </source>
</evidence>
<dbReference type="SUPFAM" id="SSF75516">
    <property type="entry name" value="Pheromone-binding domain of LuxR-like quorum-sensing transcription factors"/>
    <property type="match status" value="1"/>
</dbReference>
<keyword evidence="6" id="KW-1185">Reference proteome</keyword>
<gene>
    <name evidence="5" type="ORF">J2W40_003614</name>
</gene>
<dbReference type="RefSeq" id="WP_310227311.1">
    <property type="nucleotide sequence ID" value="NZ_JAVDWV010000020.1"/>
</dbReference>
<dbReference type="InterPro" id="IPR005143">
    <property type="entry name" value="TF_LuxR_autoind-bd_dom"/>
</dbReference>